<keyword evidence="1" id="KW-0175">Coiled coil</keyword>
<gene>
    <name evidence="3" type="ORF">F511_22992</name>
</gene>
<organism evidence="3 4">
    <name type="scientific">Dorcoceras hygrometricum</name>
    <dbReference type="NCBI Taxonomy" id="472368"/>
    <lineage>
        <taxon>Eukaryota</taxon>
        <taxon>Viridiplantae</taxon>
        <taxon>Streptophyta</taxon>
        <taxon>Embryophyta</taxon>
        <taxon>Tracheophyta</taxon>
        <taxon>Spermatophyta</taxon>
        <taxon>Magnoliopsida</taxon>
        <taxon>eudicotyledons</taxon>
        <taxon>Gunneridae</taxon>
        <taxon>Pentapetalae</taxon>
        <taxon>asterids</taxon>
        <taxon>lamiids</taxon>
        <taxon>Lamiales</taxon>
        <taxon>Gesneriaceae</taxon>
        <taxon>Didymocarpoideae</taxon>
        <taxon>Trichosporeae</taxon>
        <taxon>Loxocarpinae</taxon>
        <taxon>Dorcoceras</taxon>
    </lineage>
</organism>
<name>A0A2Z7BBX1_9LAMI</name>
<accession>A0A2Z7BBX1</accession>
<keyword evidence="4" id="KW-1185">Reference proteome</keyword>
<evidence type="ECO:0000256" key="2">
    <source>
        <dbReference type="SAM" id="MobiDB-lite"/>
    </source>
</evidence>
<reference evidence="3 4" key="1">
    <citation type="journal article" date="2015" name="Proc. Natl. Acad. Sci. U.S.A.">
        <title>The resurrection genome of Boea hygrometrica: A blueprint for survival of dehydration.</title>
        <authorList>
            <person name="Xiao L."/>
            <person name="Yang G."/>
            <person name="Zhang L."/>
            <person name="Yang X."/>
            <person name="Zhao S."/>
            <person name="Ji Z."/>
            <person name="Zhou Q."/>
            <person name="Hu M."/>
            <person name="Wang Y."/>
            <person name="Chen M."/>
            <person name="Xu Y."/>
            <person name="Jin H."/>
            <person name="Xiao X."/>
            <person name="Hu G."/>
            <person name="Bao F."/>
            <person name="Hu Y."/>
            <person name="Wan P."/>
            <person name="Li L."/>
            <person name="Deng X."/>
            <person name="Kuang T."/>
            <person name="Xiang C."/>
            <person name="Zhu J.K."/>
            <person name="Oliver M.J."/>
            <person name="He Y."/>
        </authorList>
    </citation>
    <scope>NUCLEOTIDE SEQUENCE [LARGE SCALE GENOMIC DNA]</scope>
    <source>
        <strain evidence="4">cv. XS01</strain>
    </source>
</reference>
<dbReference type="AlphaFoldDB" id="A0A2Z7BBX1"/>
<evidence type="ECO:0000256" key="1">
    <source>
        <dbReference type="SAM" id="Coils"/>
    </source>
</evidence>
<protein>
    <recommendedName>
        <fullName evidence="5">Dystroglycan-like</fullName>
    </recommendedName>
</protein>
<feature type="compositionally biased region" description="Basic and acidic residues" evidence="2">
    <location>
        <begin position="606"/>
        <end position="628"/>
    </location>
</feature>
<evidence type="ECO:0008006" key="5">
    <source>
        <dbReference type="Google" id="ProtNLM"/>
    </source>
</evidence>
<proteinExistence type="predicted"/>
<feature type="coiled-coil region" evidence="1">
    <location>
        <begin position="494"/>
        <end position="521"/>
    </location>
</feature>
<feature type="region of interest" description="Disordered" evidence="2">
    <location>
        <begin position="555"/>
        <end position="628"/>
    </location>
</feature>
<evidence type="ECO:0000313" key="3">
    <source>
        <dbReference type="EMBL" id="KZV29294.1"/>
    </source>
</evidence>
<evidence type="ECO:0000313" key="4">
    <source>
        <dbReference type="Proteomes" id="UP000250235"/>
    </source>
</evidence>
<dbReference type="EMBL" id="KV009398">
    <property type="protein sequence ID" value="KZV29294.1"/>
    <property type="molecule type" value="Genomic_DNA"/>
</dbReference>
<dbReference type="OrthoDB" id="2011474at2759"/>
<dbReference type="Proteomes" id="UP000250235">
    <property type="component" value="Unassembled WGS sequence"/>
</dbReference>
<sequence length="628" mass="69178">MASYLISSSHHVDFDSVFGMDDAALVQMFESLVATRLKEFLGCPAVFYEAALIEFFTNGSVREDGMLVSTIRGTTVEISETVFYEAALIEFFTNGSVREDGMLVSTIRGTTVEISESMFAASFDLPTVDLMDLSDVPKNLVFDARSLLSESKEQDMVTPGTRQAKGFAIQISFLLKNVPGLDLGESRAFPIPRVITGKTVHRFVAINEKKRPAVGVEAAPMVKKKRTTKGKPVVIAQEAPVEQPPLPTRKSQKRKRRLILSAVDETVDTPTDKPDAAVETTVDENLASEVESTVVKQTAIMVAPATGVQEPVNENVERVVEPVPESVEQPAVIPGVEAATDDPDAIIEQVLDQLDSVAANQDSGDQPTAQLMKQYLDEGNLELPVGSETDAMVGTDVGIQQEQSFDENTSRTDAEDYLVEESDEELVPETENPSADEAIFDAHDRTYRVLFNNVRHDMRDHKNLLSLDLKSYQQKVSIQVGAAALDTVDIRREVKEMNAKVDILSSRLDDVKKDVEATKEAISHQLLEFQSQAQANHIVLTDQLGQLVDYINRGGNAKKGEGESSRGPQPPHAVQIRDSGNAGGSGDVVRTTEITQTDIDAANRQIMERMMREDRERERERRSKSRSE</sequence>